<evidence type="ECO:0000313" key="3">
    <source>
        <dbReference type="EMBL" id="GGD77730.1"/>
    </source>
</evidence>
<name>A0A916Z770_9BACT</name>
<feature type="chain" id="PRO_5036710721" description="Outer membrane protein beta-barrel domain-containing protein" evidence="1">
    <location>
        <begin position="20"/>
        <end position="385"/>
    </location>
</feature>
<evidence type="ECO:0000259" key="2">
    <source>
        <dbReference type="Pfam" id="PF13568"/>
    </source>
</evidence>
<protein>
    <recommendedName>
        <fullName evidence="2">Outer membrane protein beta-barrel domain-containing protein</fullName>
    </recommendedName>
</protein>
<accession>A0A916Z770</accession>
<keyword evidence="1" id="KW-0732">Signal</keyword>
<dbReference type="EMBL" id="BMKK01000013">
    <property type="protein sequence ID" value="GGD77730.1"/>
    <property type="molecule type" value="Genomic_DNA"/>
</dbReference>
<feature type="domain" description="Outer membrane protein beta-barrel" evidence="2">
    <location>
        <begin position="242"/>
        <end position="359"/>
    </location>
</feature>
<dbReference type="Pfam" id="PF13568">
    <property type="entry name" value="OMP_b-brl_2"/>
    <property type="match status" value="1"/>
</dbReference>
<dbReference type="RefSeq" id="WP_188770102.1">
    <property type="nucleotide sequence ID" value="NZ_BMKK01000013.1"/>
</dbReference>
<evidence type="ECO:0000256" key="1">
    <source>
        <dbReference type="SAM" id="SignalP"/>
    </source>
</evidence>
<sequence>MKKTYITLLLGVLSTVLFAQNKPDFRNEFSTEIGSYRGNSMPNSYFFRQKYTHWFSQHIGVSVSNMRSNQAIDIPIEEYYGSSPNGLTKLRQINNRYLDLSLATKFSMQKHEFRLSGGLSANKHYQMQILEKQYPYGQPPVIQKNNTADVKVENLLIPQLSISYAYRVSPRWSAGLNAQKYFGKYPATNIGFSVNYHFNISADSLGLNENKDEKWAYGIVGGAGITGSFADLKRQKLPVLPYIGVFAEKRLGLAWKTRIELAYAKRGVNYTSPSLYKYGPVANYQSNFIQIPILFKNEFAYKWNYFFGPQFSTFFGGKYSVNNEKQEVRNQGSLTLGSQLGMGYDLTPKLSLETRFVFDIMSFGSRINATGFGINDFRLGFSRKL</sequence>
<keyword evidence="4" id="KW-1185">Reference proteome</keyword>
<reference evidence="3" key="1">
    <citation type="journal article" date="2014" name="Int. J. Syst. Evol. Microbiol.">
        <title>Complete genome sequence of Corynebacterium casei LMG S-19264T (=DSM 44701T), isolated from a smear-ripened cheese.</title>
        <authorList>
            <consortium name="US DOE Joint Genome Institute (JGI-PGF)"/>
            <person name="Walter F."/>
            <person name="Albersmeier A."/>
            <person name="Kalinowski J."/>
            <person name="Ruckert C."/>
        </authorList>
    </citation>
    <scope>NUCLEOTIDE SEQUENCE</scope>
    <source>
        <strain evidence="3">CGMCC 1.15958</strain>
    </source>
</reference>
<dbReference type="InterPro" id="IPR025665">
    <property type="entry name" value="Beta-barrel_OMP_2"/>
</dbReference>
<dbReference type="Proteomes" id="UP000609064">
    <property type="component" value="Unassembled WGS sequence"/>
</dbReference>
<proteinExistence type="predicted"/>
<gene>
    <name evidence="3" type="ORF">GCM10011514_47080</name>
</gene>
<evidence type="ECO:0000313" key="4">
    <source>
        <dbReference type="Proteomes" id="UP000609064"/>
    </source>
</evidence>
<feature type="signal peptide" evidence="1">
    <location>
        <begin position="1"/>
        <end position="19"/>
    </location>
</feature>
<dbReference type="AlphaFoldDB" id="A0A916Z770"/>
<organism evidence="3 4">
    <name type="scientific">Emticicia aquatilis</name>
    <dbReference type="NCBI Taxonomy" id="1537369"/>
    <lineage>
        <taxon>Bacteria</taxon>
        <taxon>Pseudomonadati</taxon>
        <taxon>Bacteroidota</taxon>
        <taxon>Cytophagia</taxon>
        <taxon>Cytophagales</taxon>
        <taxon>Leadbetterellaceae</taxon>
        <taxon>Emticicia</taxon>
    </lineage>
</organism>
<reference evidence="3" key="2">
    <citation type="submission" date="2020-09" db="EMBL/GenBank/DDBJ databases">
        <authorList>
            <person name="Sun Q."/>
            <person name="Zhou Y."/>
        </authorList>
    </citation>
    <scope>NUCLEOTIDE SEQUENCE</scope>
    <source>
        <strain evidence="3">CGMCC 1.15958</strain>
    </source>
</reference>
<comment type="caution">
    <text evidence="3">The sequence shown here is derived from an EMBL/GenBank/DDBJ whole genome shotgun (WGS) entry which is preliminary data.</text>
</comment>